<evidence type="ECO:0000313" key="4">
    <source>
        <dbReference type="Proteomes" id="UP000618591"/>
    </source>
</evidence>
<dbReference type="Proteomes" id="UP000618591">
    <property type="component" value="Unassembled WGS sequence"/>
</dbReference>
<reference evidence="4" key="1">
    <citation type="journal article" date="2019" name="Int. J. Syst. Evol. Microbiol.">
        <title>The Global Catalogue of Microorganisms (GCM) 10K type strain sequencing project: providing services to taxonomists for standard genome sequencing and annotation.</title>
        <authorList>
            <consortium name="The Broad Institute Genomics Platform"/>
            <consortium name="The Broad Institute Genome Sequencing Center for Infectious Disease"/>
            <person name="Wu L."/>
            <person name="Ma J."/>
        </authorList>
    </citation>
    <scope>NUCLEOTIDE SEQUENCE [LARGE SCALE GENOMIC DNA]</scope>
    <source>
        <strain evidence="4">CGMCC 1.10106</strain>
    </source>
</reference>
<evidence type="ECO:0000313" key="3">
    <source>
        <dbReference type="EMBL" id="GGA52240.1"/>
    </source>
</evidence>
<sequence length="274" mass="29014">MPIVQIDAFASNPFEGNPAAVMPLAAWLEDDVLQAIAAENNLSETAFLVPDESGASDFELRWFTPTAEVVLCGHATLASGHFVLSSDPERDSVSFRTRKAGLLSVTRVGDGYELALPAWGPEPKPLPHIVAALGLASAVETLWHPHRYALIVLENAAQIRALDPDFRALGRPSAADPASGHDAEVDVLTIVTAPGDETDVISRVFAPGAGIDEDPVTGSAHAVMTPYWAARFGRDSFTAYQASARGGHLTCRLAGDRVVLGGTCVTVLEGTFFL</sequence>
<dbReference type="NCBIfam" id="TIGR00654">
    <property type="entry name" value="PhzF_family"/>
    <property type="match status" value="1"/>
</dbReference>
<dbReference type="Gene3D" id="3.10.310.10">
    <property type="entry name" value="Diaminopimelate Epimerase, Chain A, domain 1"/>
    <property type="match status" value="2"/>
</dbReference>
<dbReference type="GO" id="GO:0016853">
    <property type="term" value="F:isomerase activity"/>
    <property type="evidence" value="ECO:0007669"/>
    <property type="project" value="UniProtKB-KW"/>
</dbReference>
<evidence type="ECO:0000256" key="2">
    <source>
        <dbReference type="ARBA" id="ARBA00023235"/>
    </source>
</evidence>
<dbReference type="SUPFAM" id="SSF54506">
    <property type="entry name" value="Diaminopimelate epimerase-like"/>
    <property type="match status" value="1"/>
</dbReference>
<comment type="caution">
    <text evidence="3">The sequence shown here is derived from an EMBL/GenBank/DDBJ whole genome shotgun (WGS) entry which is preliminary data.</text>
</comment>
<dbReference type="Pfam" id="PF02567">
    <property type="entry name" value="PhzC-PhzF"/>
    <property type="match status" value="1"/>
</dbReference>
<accession>A0ABQ1GX95</accession>
<dbReference type="InterPro" id="IPR003719">
    <property type="entry name" value="Phenazine_PhzF-like"/>
</dbReference>
<dbReference type="PIRSF" id="PIRSF016184">
    <property type="entry name" value="PhzC_PhzF"/>
    <property type="match status" value="1"/>
</dbReference>
<dbReference type="EMBL" id="BMDW01000013">
    <property type="protein sequence ID" value="GGA52240.1"/>
    <property type="molecule type" value="Genomic_DNA"/>
</dbReference>
<keyword evidence="4" id="KW-1185">Reference proteome</keyword>
<proteinExistence type="inferred from homology"/>
<gene>
    <name evidence="3" type="ORF">GCM10011395_23260</name>
</gene>
<dbReference type="PANTHER" id="PTHR13774">
    <property type="entry name" value="PHENAZINE BIOSYNTHESIS PROTEIN"/>
    <property type="match status" value="1"/>
</dbReference>
<comment type="similarity">
    <text evidence="1">Belongs to the PhzF family.</text>
</comment>
<name>A0ABQ1GX95_9SPHN</name>
<protein>
    <submittedName>
        <fullName evidence="3">Isomerase</fullName>
    </submittedName>
</protein>
<evidence type="ECO:0000256" key="1">
    <source>
        <dbReference type="ARBA" id="ARBA00008270"/>
    </source>
</evidence>
<organism evidence="3 4">
    <name type="scientific">Sphingomonas psychrolutea</name>
    <dbReference type="NCBI Taxonomy" id="1259676"/>
    <lineage>
        <taxon>Bacteria</taxon>
        <taxon>Pseudomonadati</taxon>
        <taxon>Pseudomonadota</taxon>
        <taxon>Alphaproteobacteria</taxon>
        <taxon>Sphingomonadales</taxon>
        <taxon>Sphingomonadaceae</taxon>
        <taxon>Sphingomonas</taxon>
    </lineage>
</organism>
<keyword evidence="2 3" id="KW-0413">Isomerase</keyword>
<dbReference type="PANTHER" id="PTHR13774:SF17">
    <property type="entry name" value="PHENAZINE BIOSYNTHESIS-LIKE DOMAIN-CONTAINING PROTEIN"/>
    <property type="match status" value="1"/>
</dbReference>